<keyword evidence="5" id="KW-1185">Reference proteome</keyword>
<evidence type="ECO:0000256" key="3">
    <source>
        <dbReference type="SAM" id="SignalP"/>
    </source>
</evidence>
<evidence type="ECO:0000256" key="2">
    <source>
        <dbReference type="ARBA" id="ARBA00022729"/>
    </source>
</evidence>
<evidence type="ECO:0000313" key="5">
    <source>
        <dbReference type="Proteomes" id="UP000243745"/>
    </source>
</evidence>
<evidence type="ECO:0000256" key="1">
    <source>
        <dbReference type="ARBA" id="ARBA00010634"/>
    </source>
</evidence>
<keyword evidence="2 3" id="KW-0732">Signal</keyword>
<comment type="similarity">
    <text evidence="1">Belongs to the MlaA family.</text>
</comment>
<accession>A0A662ZHD0</accession>
<dbReference type="AlphaFoldDB" id="A0A662ZHD0"/>
<dbReference type="Proteomes" id="UP000243745">
    <property type="component" value="Unassembled WGS sequence"/>
</dbReference>
<feature type="chain" id="PRO_5025004419" evidence="3">
    <location>
        <begin position="26"/>
        <end position="276"/>
    </location>
</feature>
<organism evidence="4 5">
    <name type="scientific">Ruminobacter amylophilus</name>
    <dbReference type="NCBI Taxonomy" id="867"/>
    <lineage>
        <taxon>Bacteria</taxon>
        <taxon>Pseudomonadati</taxon>
        <taxon>Pseudomonadota</taxon>
        <taxon>Gammaproteobacteria</taxon>
        <taxon>Aeromonadales</taxon>
        <taxon>Succinivibrionaceae</taxon>
        <taxon>Ruminobacter</taxon>
    </lineage>
</organism>
<gene>
    <name evidence="4" type="ORF">SAMN02910344_00062</name>
</gene>
<name>A0A662ZHD0_9GAMM</name>
<dbReference type="PROSITE" id="PS51257">
    <property type="entry name" value="PROKAR_LIPOPROTEIN"/>
    <property type="match status" value="1"/>
</dbReference>
<dbReference type="GO" id="GO:0016020">
    <property type="term" value="C:membrane"/>
    <property type="evidence" value="ECO:0007669"/>
    <property type="project" value="InterPro"/>
</dbReference>
<dbReference type="PANTHER" id="PTHR30035">
    <property type="entry name" value="LIPOPROTEIN VACJ-RELATED"/>
    <property type="match status" value="1"/>
</dbReference>
<dbReference type="PANTHER" id="PTHR30035:SF3">
    <property type="entry name" value="INTERMEMBRANE PHOSPHOLIPID TRANSPORT SYSTEM LIPOPROTEIN MLAA"/>
    <property type="match status" value="1"/>
</dbReference>
<dbReference type="InterPro" id="IPR007428">
    <property type="entry name" value="MlaA"/>
</dbReference>
<dbReference type="OrthoDB" id="9785326at2"/>
<dbReference type="RefSeq" id="WP_093139846.1">
    <property type="nucleotide sequence ID" value="NZ_FOXF01000001.1"/>
</dbReference>
<evidence type="ECO:0000313" key="4">
    <source>
        <dbReference type="EMBL" id="SFO97534.1"/>
    </source>
</evidence>
<dbReference type="Pfam" id="PF04333">
    <property type="entry name" value="MlaA"/>
    <property type="match status" value="1"/>
</dbReference>
<sequence length="276" mass="30951">MRFLKNSFIALAGVAACFISGSAQAARSSVGIMTPRNIVKIDKDYTYGYTYLPGDALDVYETPNRKIGWTVNYDFLDKNLLRPVSVAYVDYVPEVVRVCLSNAYQNLREVNNTVNNLLVARPLDSGTSAVRFGINSTIGLFGCIDVAKYMGLERKRMTMDTVLGKWGVDSGAYVVIPGLGIGTYRSYVGSAIDTLYFPFTYFPWWVDGVFWGFNAVDERAATLNQDEVLRNSLDPYSQARDFYLMYHEGLVSGTDSTSTIEENDDQLEQYMDEIDE</sequence>
<feature type="signal peptide" evidence="3">
    <location>
        <begin position="1"/>
        <end position="25"/>
    </location>
</feature>
<protein>
    <submittedName>
        <fullName evidence="4">Phospholipid-binding lipoprotein MlaA</fullName>
    </submittedName>
</protein>
<dbReference type="EMBL" id="FOXF01000001">
    <property type="protein sequence ID" value="SFO97534.1"/>
    <property type="molecule type" value="Genomic_DNA"/>
</dbReference>
<dbReference type="GO" id="GO:0120010">
    <property type="term" value="P:intermembrane phospholipid transfer"/>
    <property type="evidence" value="ECO:0007669"/>
    <property type="project" value="TreeGrafter"/>
</dbReference>
<dbReference type="PRINTS" id="PR01805">
    <property type="entry name" value="VACJLIPOPROT"/>
</dbReference>
<reference evidence="4 5" key="1">
    <citation type="submission" date="2016-10" db="EMBL/GenBank/DDBJ databases">
        <authorList>
            <person name="Varghese N."/>
            <person name="Submissions S."/>
        </authorList>
    </citation>
    <scope>NUCLEOTIDE SEQUENCE [LARGE SCALE GENOMIC DNA]</scope>
    <source>
        <strain evidence="4 5">DSM 1361</strain>
    </source>
</reference>
<proteinExistence type="inferred from homology"/>
<keyword evidence="4" id="KW-0449">Lipoprotein</keyword>